<name>A0A4P6YX17_9LACO</name>
<dbReference type="EMBL" id="CP037940">
    <property type="protein sequence ID" value="QBO37346.1"/>
    <property type="molecule type" value="Genomic_DNA"/>
</dbReference>
<sequence>MMDHRQTRVRRRFNIWFWLFWLLIVMLIGGTVYGAKLALTPNIQTQTAKITPSDANFEVSLNKDQINSVADHYLKRYNSGSQKYRFVIEDDAMLYGSMKVFGQPVDFGMALTPSVTADGNVQLKTKSIAVGKLNLPVNLVLGAFSTAYDVPKWVSIDATHGTILLDLQSVNGPSGLSFAAKTIDIPNDKFVFEGGFK</sequence>
<gene>
    <name evidence="1" type="ORF">EQG49_13165</name>
</gene>
<dbReference type="Pfam" id="PF09911">
    <property type="entry name" value="DUF2140"/>
    <property type="match status" value="1"/>
</dbReference>
<dbReference type="AlphaFoldDB" id="A0A4P6YX17"/>
<keyword evidence="2" id="KW-1185">Reference proteome</keyword>
<dbReference type="Proteomes" id="UP000292886">
    <property type="component" value="Chromosome"/>
</dbReference>
<organism evidence="1 2">
    <name type="scientific">Periweissella cryptocerci</name>
    <dbReference type="NCBI Taxonomy" id="2506420"/>
    <lineage>
        <taxon>Bacteria</taxon>
        <taxon>Bacillati</taxon>
        <taxon>Bacillota</taxon>
        <taxon>Bacilli</taxon>
        <taxon>Lactobacillales</taxon>
        <taxon>Lactobacillaceae</taxon>
        <taxon>Periweissella</taxon>
    </lineage>
</organism>
<protein>
    <submittedName>
        <fullName evidence="1">DUF2140 family protein</fullName>
    </submittedName>
</protein>
<reference evidence="2" key="1">
    <citation type="submission" date="2019-03" db="EMBL/GenBank/DDBJ databases">
        <title>Weissella sp. 26KH-42 Genome sequencing.</title>
        <authorList>
            <person name="Heo J."/>
            <person name="Kim S.-J."/>
            <person name="Kim J.-S."/>
            <person name="Hong S.-B."/>
            <person name="Kwon S.-W."/>
        </authorList>
    </citation>
    <scope>NUCLEOTIDE SEQUENCE [LARGE SCALE GENOMIC DNA]</scope>
    <source>
        <strain evidence="2">26KH-42</strain>
    </source>
</reference>
<evidence type="ECO:0000313" key="2">
    <source>
        <dbReference type="Proteomes" id="UP000292886"/>
    </source>
</evidence>
<proteinExistence type="predicted"/>
<dbReference type="InterPro" id="IPR018672">
    <property type="entry name" value="DUF2140"/>
</dbReference>
<accession>A0A4P6YX17</accession>
<dbReference type="OrthoDB" id="2241695at2"/>
<dbReference type="KEGG" id="wei:EQG49_13165"/>
<dbReference type="RefSeq" id="WP_133364423.1">
    <property type="nucleotide sequence ID" value="NZ_CP037940.1"/>
</dbReference>
<evidence type="ECO:0000313" key="1">
    <source>
        <dbReference type="EMBL" id="QBO37346.1"/>
    </source>
</evidence>